<dbReference type="EMBL" id="OX451735">
    <property type="protein sequence ID" value="CAI8593881.1"/>
    <property type="molecule type" value="Genomic_DNA"/>
</dbReference>
<evidence type="ECO:0000313" key="2">
    <source>
        <dbReference type="Proteomes" id="UP001157006"/>
    </source>
</evidence>
<evidence type="ECO:0000313" key="1">
    <source>
        <dbReference type="EMBL" id="CAI8593881.1"/>
    </source>
</evidence>
<proteinExistence type="predicted"/>
<name>A0AAV0Z7S8_VICFA</name>
<gene>
    <name evidence="1" type="ORF">VFH_I113480</name>
</gene>
<organism evidence="1 2">
    <name type="scientific">Vicia faba</name>
    <name type="common">Broad bean</name>
    <name type="synonym">Faba vulgaris</name>
    <dbReference type="NCBI Taxonomy" id="3906"/>
    <lineage>
        <taxon>Eukaryota</taxon>
        <taxon>Viridiplantae</taxon>
        <taxon>Streptophyta</taxon>
        <taxon>Embryophyta</taxon>
        <taxon>Tracheophyta</taxon>
        <taxon>Spermatophyta</taxon>
        <taxon>Magnoliopsida</taxon>
        <taxon>eudicotyledons</taxon>
        <taxon>Gunneridae</taxon>
        <taxon>Pentapetalae</taxon>
        <taxon>rosids</taxon>
        <taxon>fabids</taxon>
        <taxon>Fabales</taxon>
        <taxon>Fabaceae</taxon>
        <taxon>Papilionoideae</taxon>
        <taxon>50 kb inversion clade</taxon>
        <taxon>NPAAA clade</taxon>
        <taxon>Hologalegina</taxon>
        <taxon>IRL clade</taxon>
        <taxon>Fabeae</taxon>
        <taxon>Vicia</taxon>
    </lineage>
</organism>
<protein>
    <submittedName>
        <fullName evidence="1">Uncharacterized protein</fullName>
    </submittedName>
</protein>
<keyword evidence="2" id="KW-1185">Reference proteome</keyword>
<dbReference type="AlphaFoldDB" id="A0AAV0Z7S8"/>
<reference evidence="1 2" key="1">
    <citation type="submission" date="2023-01" db="EMBL/GenBank/DDBJ databases">
        <authorList>
            <person name="Kreplak J."/>
        </authorList>
    </citation>
    <scope>NUCLEOTIDE SEQUENCE [LARGE SCALE GENOMIC DNA]</scope>
</reference>
<dbReference type="Proteomes" id="UP001157006">
    <property type="component" value="Chromosome 1S"/>
</dbReference>
<sequence>MRCFFMLDLVMVRQSFDLVLNKVSMQICTKLLELFLSLEIFHRKYLSVGSGITEKKMGEIDSKLSVGSGIPEKKMGETDSKLSVGSGIPKKKMDEVNRELSVGFSITERK</sequence>
<accession>A0AAV0Z7S8</accession>